<protein>
    <recommendedName>
        <fullName evidence="3">2'-5' RNA ligase</fullName>
    </recommendedName>
</protein>
<sequence>MDRYCIYSYSWNDFFLGVSGIPLKFSFFMNRRVIDIVIIPPKEILDLCIEQNNVDFEKNLVPIKFSKNDFIPHLSLFMGVLSSLQEDMVKKEMKQITKTFSGLDLCIPRIENNWIYLEKTDDLQTLQKNIAKNIEPHVTHDAQNSDFFVDENEVITPDCYPWVNNFFTDYSFDNFVPHITTWSKTPFSINLPLSFKAERIALCHVGKFNTCRKILWENT</sequence>
<evidence type="ECO:0000313" key="1">
    <source>
        <dbReference type="EMBL" id="PIR03912.1"/>
    </source>
</evidence>
<dbReference type="EMBL" id="PCWN01000007">
    <property type="protein sequence ID" value="PIR03912.1"/>
    <property type="molecule type" value="Genomic_DNA"/>
</dbReference>
<dbReference type="InterPro" id="IPR009097">
    <property type="entry name" value="Cyclic_Pdiesterase"/>
</dbReference>
<dbReference type="AlphaFoldDB" id="A0A2H0N4U6"/>
<organism evidence="1 2">
    <name type="scientific">Candidatus Magasanikbacteria bacterium CG11_big_fil_rev_8_21_14_0_20_39_34</name>
    <dbReference type="NCBI Taxonomy" id="1974653"/>
    <lineage>
        <taxon>Bacteria</taxon>
        <taxon>Candidatus Magasanikiibacteriota</taxon>
    </lineage>
</organism>
<dbReference type="Gene3D" id="3.90.1140.10">
    <property type="entry name" value="Cyclic phosphodiesterase"/>
    <property type="match status" value="1"/>
</dbReference>
<dbReference type="Proteomes" id="UP000229600">
    <property type="component" value="Unassembled WGS sequence"/>
</dbReference>
<name>A0A2H0N4U6_9BACT</name>
<dbReference type="SUPFAM" id="SSF55144">
    <property type="entry name" value="LigT-like"/>
    <property type="match status" value="1"/>
</dbReference>
<reference evidence="1 2" key="1">
    <citation type="submission" date="2017-09" db="EMBL/GenBank/DDBJ databases">
        <title>Depth-based differentiation of microbial function through sediment-hosted aquifers and enrichment of novel symbionts in the deep terrestrial subsurface.</title>
        <authorList>
            <person name="Probst A.J."/>
            <person name="Ladd B."/>
            <person name="Jarett J.K."/>
            <person name="Geller-Mcgrath D.E."/>
            <person name="Sieber C.M."/>
            <person name="Emerson J.B."/>
            <person name="Anantharaman K."/>
            <person name="Thomas B.C."/>
            <person name="Malmstrom R."/>
            <person name="Stieglmeier M."/>
            <person name="Klingl A."/>
            <person name="Woyke T."/>
            <person name="Ryan C.M."/>
            <person name="Banfield J.F."/>
        </authorList>
    </citation>
    <scope>NUCLEOTIDE SEQUENCE [LARGE SCALE GENOMIC DNA]</scope>
    <source>
        <strain evidence="1">CG11_big_fil_rev_8_21_14_0_20_39_34</strain>
    </source>
</reference>
<evidence type="ECO:0008006" key="3">
    <source>
        <dbReference type="Google" id="ProtNLM"/>
    </source>
</evidence>
<proteinExistence type="predicted"/>
<gene>
    <name evidence="1" type="ORF">COV59_01860</name>
</gene>
<evidence type="ECO:0000313" key="2">
    <source>
        <dbReference type="Proteomes" id="UP000229600"/>
    </source>
</evidence>
<accession>A0A2H0N4U6</accession>
<comment type="caution">
    <text evidence="1">The sequence shown here is derived from an EMBL/GenBank/DDBJ whole genome shotgun (WGS) entry which is preliminary data.</text>
</comment>